<evidence type="ECO:0000313" key="4">
    <source>
        <dbReference type="EMBL" id="HIR57650.1"/>
    </source>
</evidence>
<dbReference type="InterPro" id="IPR000914">
    <property type="entry name" value="SBP_5_dom"/>
</dbReference>
<dbReference type="GO" id="GO:1904680">
    <property type="term" value="F:peptide transmembrane transporter activity"/>
    <property type="evidence" value="ECO:0007669"/>
    <property type="project" value="TreeGrafter"/>
</dbReference>
<name>A0A9D1DRF0_9FIRM</name>
<dbReference type="SUPFAM" id="SSF53850">
    <property type="entry name" value="Periplasmic binding protein-like II"/>
    <property type="match status" value="1"/>
</dbReference>
<sequence>MKRTKRVLGLALAAVMCVGMLTGCSGETSSSATDSDGVSTSETTSAEESSSAETEEKVLNIATIGETTTLSPLYMIADNRPTQKLLYEGLVKYVDGEIQPVLAEDWELSEDGTQLTFYLRQGVTFHDGEPFNAEAAIANIESWHINPSFASLPGVVDYTNIEAVDEYTIRL</sequence>
<evidence type="ECO:0000259" key="3">
    <source>
        <dbReference type="Pfam" id="PF00496"/>
    </source>
</evidence>
<accession>A0A9D1DRF0</accession>
<dbReference type="Proteomes" id="UP000886785">
    <property type="component" value="Unassembled WGS sequence"/>
</dbReference>
<dbReference type="AlphaFoldDB" id="A0A9D1DRF0"/>
<gene>
    <name evidence="4" type="ORF">IAA54_08270</name>
</gene>
<keyword evidence="2" id="KW-0732">Signal</keyword>
<feature type="chain" id="PRO_5038491218" evidence="2">
    <location>
        <begin position="26"/>
        <end position="171"/>
    </location>
</feature>
<reference evidence="4" key="2">
    <citation type="journal article" date="2021" name="PeerJ">
        <title>Extensive microbial diversity within the chicken gut microbiome revealed by metagenomics and culture.</title>
        <authorList>
            <person name="Gilroy R."/>
            <person name="Ravi A."/>
            <person name="Getino M."/>
            <person name="Pursley I."/>
            <person name="Horton D.L."/>
            <person name="Alikhan N.F."/>
            <person name="Baker D."/>
            <person name="Gharbi K."/>
            <person name="Hall N."/>
            <person name="Watson M."/>
            <person name="Adriaenssens E.M."/>
            <person name="Foster-Nyarko E."/>
            <person name="Jarju S."/>
            <person name="Secka A."/>
            <person name="Antonio M."/>
            <person name="Oren A."/>
            <person name="Chaudhuri R.R."/>
            <person name="La Ragione R."/>
            <person name="Hildebrand F."/>
            <person name="Pallen M.J."/>
        </authorList>
    </citation>
    <scope>NUCLEOTIDE SEQUENCE</scope>
    <source>
        <strain evidence="4">ChiSjej1B19-7085</strain>
    </source>
</reference>
<feature type="region of interest" description="Disordered" evidence="1">
    <location>
        <begin position="26"/>
        <end position="56"/>
    </location>
</feature>
<dbReference type="Pfam" id="PF00496">
    <property type="entry name" value="SBP_bac_5"/>
    <property type="match status" value="1"/>
</dbReference>
<reference evidence="4" key="1">
    <citation type="submission" date="2020-10" db="EMBL/GenBank/DDBJ databases">
        <authorList>
            <person name="Gilroy R."/>
        </authorList>
    </citation>
    <scope>NUCLEOTIDE SEQUENCE</scope>
    <source>
        <strain evidence="4">ChiSjej1B19-7085</strain>
    </source>
</reference>
<dbReference type="GO" id="GO:0015833">
    <property type="term" value="P:peptide transport"/>
    <property type="evidence" value="ECO:0007669"/>
    <property type="project" value="TreeGrafter"/>
</dbReference>
<dbReference type="PANTHER" id="PTHR30290">
    <property type="entry name" value="PERIPLASMIC BINDING COMPONENT OF ABC TRANSPORTER"/>
    <property type="match status" value="1"/>
</dbReference>
<dbReference type="InterPro" id="IPR039424">
    <property type="entry name" value="SBP_5"/>
</dbReference>
<evidence type="ECO:0000313" key="5">
    <source>
        <dbReference type="Proteomes" id="UP000886785"/>
    </source>
</evidence>
<evidence type="ECO:0000256" key="2">
    <source>
        <dbReference type="SAM" id="SignalP"/>
    </source>
</evidence>
<feature type="non-terminal residue" evidence="4">
    <location>
        <position position="171"/>
    </location>
</feature>
<organism evidence="4 5">
    <name type="scientific">Candidatus Gallacutalibacter pullicola</name>
    <dbReference type="NCBI Taxonomy" id="2840830"/>
    <lineage>
        <taxon>Bacteria</taxon>
        <taxon>Bacillati</taxon>
        <taxon>Bacillota</taxon>
        <taxon>Clostridia</taxon>
        <taxon>Eubacteriales</taxon>
        <taxon>Candidatus Gallacutalibacter</taxon>
    </lineage>
</organism>
<protein>
    <submittedName>
        <fullName evidence="4">Nickel ABC transporter substrate-binding protein</fullName>
    </submittedName>
</protein>
<comment type="caution">
    <text evidence="4">The sequence shown here is derived from an EMBL/GenBank/DDBJ whole genome shotgun (WGS) entry which is preliminary data.</text>
</comment>
<dbReference type="EMBL" id="DVHF01000094">
    <property type="protein sequence ID" value="HIR57650.1"/>
    <property type="molecule type" value="Genomic_DNA"/>
</dbReference>
<dbReference type="Gene3D" id="3.40.190.10">
    <property type="entry name" value="Periplasmic binding protein-like II"/>
    <property type="match status" value="1"/>
</dbReference>
<feature type="compositionally biased region" description="Polar residues" evidence="1">
    <location>
        <begin position="26"/>
        <end position="38"/>
    </location>
</feature>
<feature type="signal peptide" evidence="2">
    <location>
        <begin position="1"/>
        <end position="25"/>
    </location>
</feature>
<proteinExistence type="predicted"/>
<evidence type="ECO:0000256" key="1">
    <source>
        <dbReference type="SAM" id="MobiDB-lite"/>
    </source>
</evidence>
<dbReference type="PROSITE" id="PS51257">
    <property type="entry name" value="PROKAR_LIPOPROTEIN"/>
    <property type="match status" value="1"/>
</dbReference>
<feature type="compositionally biased region" description="Low complexity" evidence="1">
    <location>
        <begin position="39"/>
        <end position="52"/>
    </location>
</feature>
<feature type="domain" description="Solute-binding protein family 5" evidence="3">
    <location>
        <begin position="97"/>
        <end position="171"/>
    </location>
</feature>